<sequence>MHGFPFEIPHRLPGPELLEDLGLEPNDHAFASLKACLWLDMRRLIRLMVEGDRGRSAAA</sequence>
<protein>
    <submittedName>
        <fullName evidence="1">Uncharacterized protein</fullName>
    </submittedName>
</protein>
<name>A0A2M8J791_9RHOB</name>
<evidence type="ECO:0000313" key="2">
    <source>
        <dbReference type="Proteomes" id="UP000231553"/>
    </source>
</evidence>
<evidence type="ECO:0000313" key="1">
    <source>
        <dbReference type="EMBL" id="PJE38642.1"/>
    </source>
</evidence>
<keyword evidence="2" id="KW-1185">Reference proteome</keyword>
<organism evidence="1 2">
    <name type="scientific">Pseudooceanicola lipolyticus</name>
    <dbReference type="NCBI Taxonomy" id="2029104"/>
    <lineage>
        <taxon>Bacteria</taxon>
        <taxon>Pseudomonadati</taxon>
        <taxon>Pseudomonadota</taxon>
        <taxon>Alphaproteobacteria</taxon>
        <taxon>Rhodobacterales</taxon>
        <taxon>Paracoccaceae</taxon>
        <taxon>Pseudooceanicola</taxon>
    </lineage>
</organism>
<reference evidence="1 2" key="1">
    <citation type="journal article" date="2018" name="Int. J. Syst. Evol. Microbiol.">
        <title>Pseudooceanicola lipolyticus sp. nov., a marine alphaproteobacterium, reclassification of Oceanicola flagellatus as Pseudooceanicola flagellatus comb. nov. and emended description of the genus Pseudooceanicola.</title>
        <authorList>
            <person name="Huang M.-M."/>
            <person name="Guo L.-L."/>
            <person name="Wu Y.-H."/>
            <person name="Lai Q.-L."/>
            <person name="Shao Z.-Z."/>
            <person name="Wang C.-S."/>
            <person name="Wu M."/>
            <person name="Xu X.-W."/>
        </authorList>
    </citation>
    <scope>NUCLEOTIDE SEQUENCE [LARGE SCALE GENOMIC DNA]</scope>
    <source>
        <strain evidence="1 2">157</strain>
    </source>
</reference>
<dbReference type="EMBL" id="PGTB01000001">
    <property type="protein sequence ID" value="PJE38642.1"/>
    <property type="molecule type" value="Genomic_DNA"/>
</dbReference>
<dbReference type="AlphaFoldDB" id="A0A2M8J791"/>
<comment type="caution">
    <text evidence="1">The sequence shown here is derived from an EMBL/GenBank/DDBJ whole genome shotgun (WGS) entry which is preliminary data.</text>
</comment>
<gene>
    <name evidence="1" type="ORF">CVM52_00505</name>
</gene>
<proteinExistence type="predicted"/>
<dbReference type="Proteomes" id="UP000231553">
    <property type="component" value="Unassembled WGS sequence"/>
</dbReference>
<accession>A0A2M8J791</accession>